<dbReference type="PANTHER" id="PTHR33627">
    <property type="entry name" value="TRANSPOSASE"/>
    <property type="match status" value="1"/>
</dbReference>
<sequence>MQPHPHDVNRQGGSHPGVATLKRLSELPDGAWARLSCGDGAHGPREYDWAAAPIRPWRREGWDHWLLAWRSLTDPADIAYYICFCPAGTPLEELARIAGSRWMVEECFQTAKNETGLDHYQVRAYTAWYRHITLSMAALAFLAVLRAEAKKGDPDAGSDQSLIPVTMNEARRLFNRISSPIRHRIQHVLAWSMWRRRGQARARVSHYQRRGHHGVSLQY</sequence>
<dbReference type="InterPro" id="IPR012337">
    <property type="entry name" value="RNaseH-like_sf"/>
</dbReference>
<dbReference type="EMBL" id="BAAAPF010000006">
    <property type="protein sequence ID" value="GAA2109436.1"/>
    <property type="molecule type" value="Genomic_DNA"/>
</dbReference>
<comment type="caution">
    <text evidence="1">The sequence shown here is derived from an EMBL/GenBank/DDBJ whole genome shotgun (WGS) entry which is preliminary data.</text>
</comment>
<dbReference type="PANTHER" id="PTHR33627:SF1">
    <property type="entry name" value="TRANSPOSASE"/>
    <property type="match status" value="1"/>
</dbReference>
<name>A0ABN2XDT2_9ACTN</name>
<organism evidence="1 2">
    <name type="scientific">Streptomyces synnematoformans</name>
    <dbReference type="NCBI Taxonomy" id="415721"/>
    <lineage>
        <taxon>Bacteria</taxon>
        <taxon>Bacillati</taxon>
        <taxon>Actinomycetota</taxon>
        <taxon>Actinomycetes</taxon>
        <taxon>Kitasatosporales</taxon>
        <taxon>Streptomycetaceae</taxon>
        <taxon>Streptomyces</taxon>
    </lineage>
</organism>
<gene>
    <name evidence="1" type="ORF">GCM10009802_05800</name>
</gene>
<evidence type="ECO:0008006" key="3">
    <source>
        <dbReference type="Google" id="ProtNLM"/>
    </source>
</evidence>
<reference evidence="1 2" key="1">
    <citation type="journal article" date="2019" name="Int. J. Syst. Evol. Microbiol.">
        <title>The Global Catalogue of Microorganisms (GCM) 10K type strain sequencing project: providing services to taxonomists for standard genome sequencing and annotation.</title>
        <authorList>
            <consortium name="The Broad Institute Genomics Platform"/>
            <consortium name="The Broad Institute Genome Sequencing Center for Infectious Disease"/>
            <person name="Wu L."/>
            <person name="Ma J."/>
        </authorList>
    </citation>
    <scope>NUCLEOTIDE SEQUENCE [LARGE SCALE GENOMIC DNA]</scope>
    <source>
        <strain evidence="1 2">JCM 15481</strain>
    </source>
</reference>
<keyword evidence="2" id="KW-1185">Reference proteome</keyword>
<dbReference type="SUPFAM" id="SSF53098">
    <property type="entry name" value="Ribonuclease H-like"/>
    <property type="match status" value="1"/>
</dbReference>
<proteinExistence type="predicted"/>
<evidence type="ECO:0000313" key="1">
    <source>
        <dbReference type="EMBL" id="GAA2109436.1"/>
    </source>
</evidence>
<evidence type="ECO:0000313" key="2">
    <source>
        <dbReference type="Proteomes" id="UP001500443"/>
    </source>
</evidence>
<dbReference type="Proteomes" id="UP001500443">
    <property type="component" value="Unassembled WGS sequence"/>
</dbReference>
<accession>A0ABN2XDT2</accession>
<dbReference type="InterPro" id="IPR039365">
    <property type="entry name" value="IS701-like"/>
</dbReference>
<protein>
    <recommendedName>
        <fullName evidence="3">Transposase</fullName>
    </recommendedName>
</protein>